<dbReference type="Proteomes" id="UP000184295">
    <property type="component" value="Unassembled WGS sequence"/>
</dbReference>
<accession>A0A1M4V555</accession>
<evidence type="ECO:0000313" key="1">
    <source>
        <dbReference type="EMBL" id="SHE64075.1"/>
    </source>
</evidence>
<dbReference type="EMBL" id="FQUL01000014">
    <property type="protein sequence ID" value="SHE64075.1"/>
    <property type="molecule type" value="Genomic_DNA"/>
</dbReference>
<dbReference type="AlphaFoldDB" id="A0A1M4V555"/>
<organism evidence="1 2">
    <name type="scientific">Ferrithrix thermotolerans DSM 19514</name>
    <dbReference type="NCBI Taxonomy" id="1121881"/>
    <lineage>
        <taxon>Bacteria</taxon>
        <taxon>Bacillati</taxon>
        <taxon>Actinomycetota</taxon>
        <taxon>Acidimicrobiia</taxon>
        <taxon>Acidimicrobiales</taxon>
        <taxon>Acidimicrobiaceae</taxon>
        <taxon>Ferrithrix</taxon>
    </lineage>
</organism>
<protein>
    <submittedName>
        <fullName evidence="1">Uncharacterized protein</fullName>
    </submittedName>
</protein>
<keyword evidence="2" id="KW-1185">Reference proteome</keyword>
<evidence type="ECO:0000313" key="2">
    <source>
        <dbReference type="Proteomes" id="UP000184295"/>
    </source>
</evidence>
<name>A0A1M4V555_9ACTN</name>
<proteinExistence type="predicted"/>
<sequence>MLSDVSLIGVCTALVDIGVAIWLVVISYMASLVLIAVDALELGVHPDTLRLREKEGRTEPAERTPLGRCGYDLAKLKRLGACDIALTPR</sequence>
<reference evidence="2" key="1">
    <citation type="submission" date="2016-11" db="EMBL/GenBank/DDBJ databases">
        <authorList>
            <person name="Varghese N."/>
            <person name="Submissions S."/>
        </authorList>
    </citation>
    <scope>NUCLEOTIDE SEQUENCE [LARGE SCALE GENOMIC DNA]</scope>
    <source>
        <strain evidence="2">DSM 19514</strain>
    </source>
</reference>
<gene>
    <name evidence="1" type="ORF">SAMN02745225_01186</name>
</gene>